<sequence length="47" mass="5795">MLIRSQEFKPLKEMNQWIKINSKIIHQILNVQWIELDKTHLLYFISL</sequence>
<dbReference type="STRING" id="1612149.SAMN05216324_10216"/>
<organism evidence="1 2">
    <name type="scientific">Chryseobacterium limigenitum</name>
    <dbReference type="NCBI Taxonomy" id="1612149"/>
    <lineage>
        <taxon>Bacteria</taxon>
        <taxon>Pseudomonadati</taxon>
        <taxon>Bacteroidota</taxon>
        <taxon>Flavobacteriia</taxon>
        <taxon>Flavobacteriales</taxon>
        <taxon>Weeksellaceae</taxon>
        <taxon>Chryseobacterium group</taxon>
        <taxon>Chryseobacterium</taxon>
    </lineage>
</organism>
<protein>
    <submittedName>
        <fullName evidence="1">Uncharacterized protein</fullName>
    </submittedName>
</protein>
<keyword evidence="2" id="KW-1185">Reference proteome</keyword>
<reference evidence="2" key="1">
    <citation type="submission" date="2016-10" db="EMBL/GenBank/DDBJ databases">
        <authorList>
            <person name="Varghese N."/>
            <person name="Submissions S."/>
        </authorList>
    </citation>
    <scope>NUCLEOTIDE SEQUENCE [LARGE SCALE GENOMIC DNA]</scope>
    <source>
        <strain evidence="2">SUR2</strain>
    </source>
</reference>
<dbReference type="Proteomes" id="UP000182034">
    <property type="component" value="Unassembled WGS sequence"/>
</dbReference>
<dbReference type="AlphaFoldDB" id="A0A1K2IFH8"/>
<evidence type="ECO:0000313" key="1">
    <source>
        <dbReference type="EMBL" id="SFZ91040.1"/>
    </source>
</evidence>
<proteinExistence type="predicted"/>
<name>A0A1K2IFH8_9FLAO</name>
<accession>A0A1K2IFH8</accession>
<dbReference type="EMBL" id="FPKW01000002">
    <property type="protein sequence ID" value="SFZ91040.1"/>
    <property type="molecule type" value="Genomic_DNA"/>
</dbReference>
<evidence type="ECO:0000313" key="2">
    <source>
        <dbReference type="Proteomes" id="UP000182034"/>
    </source>
</evidence>
<gene>
    <name evidence="1" type="ORF">SAMN05216324_10216</name>
</gene>